<dbReference type="EMBL" id="JABWUV010000012">
    <property type="protein sequence ID" value="KAF6314886.1"/>
    <property type="molecule type" value="Genomic_DNA"/>
</dbReference>
<accession>A0A7J7UQ59</accession>
<evidence type="ECO:0000313" key="2">
    <source>
        <dbReference type="Proteomes" id="UP000527355"/>
    </source>
</evidence>
<evidence type="ECO:0000313" key="1">
    <source>
        <dbReference type="EMBL" id="KAF6314886.1"/>
    </source>
</evidence>
<organism evidence="1 2">
    <name type="scientific">Myotis myotis</name>
    <name type="common">Greater mouse-eared bat</name>
    <name type="synonym">Vespertilio myotis</name>
    <dbReference type="NCBI Taxonomy" id="51298"/>
    <lineage>
        <taxon>Eukaryota</taxon>
        <taxon>Metazoa</taxon>
        <taxon>Chordata</taxon>
        <taxon>Craniata</taxon>
        <taxon>Vertebrata</taxon>
        <taxon>Euteleostomi</taxon>
        <taxon>Mammalia</taxon>
        <taxon>Eutheria</taxon>
        <taxon>Laurasiatheria</taxon>
        <taxon>Chiroptera</taxon>
        <taxon>Yangochiroptera</taxon>
        <taxon>Vespertilionidae</taxon>
        <taxon>Myotis</taxon>
    </lineage>
</organism>
<name>A0A7J7UQ59_MYOMY</name>
<gene>
    <name evidence="1" type="ORF">mMyoMyo1_008661</name>
</gene>
<dbReference type="Proteomes" id="UP000527355">
    <property type="component" value="Unassembled WGS sequence"/>
</dbReference>
<reference evidence="1 2" key="1">
    <citation type="journal article" date="2020" name="Nature">
        <title>Six reference-quality genomes reveal evolution of bat adaptations.</title>
        <authorList>
            <person name="Jebb D."/>
            <person name="Huang Z."/>
            <person name="Pippel M."/>
            <person name="Hughes G.M."/>
            <person name="Lavrichenko K."/>
            <person name="Devanna P."/>
            <person name="Winkler S."/>
            <person name="Jermiin L.S."/>
            <person name="Skirmuntt E.C."/>
            <person name="Katzourakis A."/>
            <person name="Burkitt-Gray L."/>
            <person name="Ray D.A."/>
            <person name="Sullivan K.A.M."/>
            <person name="Roscito J.G."/>
            <person name="Kirilenko B.M."/>
            <person name="Davalos L.M."/>
            <person name="Corthals A.P."/>
            <person name="Power M.L."/>
            <person name="Jones G."/>
            <person name="Ransome R.D."/>
            <person name="Dechmann D.K.N."/>
            <person name="Locatelli A.G."/>
            <person name="Puechmaille S.J."/>
            <person name="Fedrigo O."/>
            <person name="Jarvis E.D."/>
            <person name="Hiller M."/>
            <person name="Vernes S.C."/>
            <person name="Myers E.W."/>
            <person name="Teeling E.C."/>
        </authorList>
    </citation>
    <scope>NUCLEOTIDE SEQUENCE [LARGE SCALE GENOMIC DNA]</scope>
    <source>
        <strain evidence="1">MMyoMyo1</strain>
        <tissue evidence="1">Flight muscle</tissue>
    </source>
</reference>
<sequence length="144" mass="16586">MLSWPQNPGQICWHLDTAQPDRWVSVTVPQDHSMSQWTMVASLKHPDMCSTIMQPNQCLRGDERFQCNHRLRAEKANGEHRRTHQLAARGWGAGTFHRSCCPASCLSGFPNCLLFRRVWLTHCVGFFWITTPVSSRLFFHVPPL</sequence>
<comment type="caution">
    <text evidence="1">The sequence shown here is derived from an EMBL/GenBank/DDBJ whole genome shotgun (WGS) entry which is preliminary data.</text>
</comment>
<protein>
    <submittedName>
        <fullName evidence="1">Uncharacterized protein</fullName>
    </submittedName>
</protein>
<proteinExistence type="predicted"/>
<keyword evidence="2" id="KW-1185">Reference proteome</keyword>
<dbReference type="AlphaFoldDB" id="A0A7J7UQ59"/>